<accession>A0A0C7MQJ2</accession>
<gene>
    <name evidence="1" type="ORF">LALA0_S04e09318g</name>
</gene>
<reference evidence="1 2" key="1">
    <citation type="submission" date="2014-12" db="EMBL/GenBank/DDBJ databases">
        <authorList>
            <person name="Neuveglise Cecile"/>
        </authorList>
    </citation>
    <scope>NUCLEOTIDE SEQUENCE [LARGE SCALE GENOMIC DNA]</scope>
    <source>
        <strain evidence="1 2">CBS 12615</strain>
    </source>
</reference>
<organism evidence="1 2">
    <name type="scientific">Lachancea lanzarotensis</name>
    <dbReference type="NCBI Taxonomy" id="1245769"/>
    <lineage>
        <taxon>Eukaryota</taxon>
        <taxon>Fungi</taxon>
        <taxon>Dikarya</taxon>
        <taxon>Ascomycota</taxon>
        <taxon>Saccharomycotina</taxon>
        <taxon>Saccharomycetes</taxon>
        <taxon>Saccharomycetales</taxon>
        <taxon>Saccharomycetaceae</taxon>
        <taxon>Lachancea</taxon>
    </lineage>
</organism>
<dbReference type="RefSeq" id="XP_022628395.1">
    <property type="nucleotide sequence ID" value="XM_022772985.1"/>
</dbReference>
<dbReference type="Proteomes" id="UP000054304">
    <property type="component" value="Unassembled WGS sequence"/>
</dbReference>
<dbReference type="OrthoDB" id="4036607at2759"/>
<evidence type="ECO:0000313" key="2">
    <source>
        <dbReference type="Proteomes" id="UP000054304"/>
    </source>
</evidence>
<dbReference type="GeneID" id="34685620"/>
<dbReference type="AlphaFoldDB" id="A0A0C7MQJ2"/>
<dbReference type="EMBL" id="LN736363">
    <property type="protein sequence ID" value="CEP62165.1"/>
    <property type="molecule type" value="Genomic_DNA"/>
</dbReference>
<sequence>MRLADEALKTLVAPKAGKEENNMAGLLDLPIEVVKMILEQLASDPKTSVMDYYNWIKVMGDSGAAVSALLREKVYLVNLCESTSDFVQTIRGYNSSIDPKDVIPSHVNHVVIAADEGTFDEKTPLDLPQPYGSMKIYLAYHYTGSQINLKRIHAKYVDKFPFGCLRPNHIIAIGQDSSQLRIERDDGNMFDSYFYPEAKPLFQNVTFFNVRHLFIDKTCLSDFAQMRQGNLKWSKKGEHGVIFERLGKYYRENETLYPVKKEWVTKQYRANGFVETRDIEVYDRDGCEEPSNELQLLMKKSYLTAYLSMSMSCPQLEAVTFARDEKDEKDTNLNMVNLHRFLQSSSDYTLQEYLTLHSLRNWNLPSIRIFSGHNFLWHEETTSSAKKYADAISLIPTIRSRVQKESPDGLLHINAQLVPDGVLHTKINNWVPLDVDFVSDVRKSNSPLICLRQPCLKSLKLGLLVSKPEGSLTVEGLYLPQLGKLDISFNTELVHRSVRNPMFNITFSEWNDLRDCRLFDCQLNQEYEGHINMLVSNLKNALPRLESKKCFKGLERNESVAFSSKGFVLDGLEKIELPITN</sequence>
<protein>
    <submittedName>
        <fullName evidence="1">LALA0S04e09318g1_1</fullName>
    </submittedName>
</protein>
<keyword evidence="2" id="KW-1185">Reference proteome</keyword>
<evidence type="ECO:0000313" key="1">
    <source>
        <dbReference type="EMBL" id="CEP62165.1"/>
    </source>
</evidence>
<dbReference type="HOGENOM" id="CLU_469339_0_0_1"/>
<proteinExistence type="predicted"/>
<name>A0A0C7MQJ2_9SACH</name>